<dbReference type="InterPro" id="IPR049730">
    <property type="entry name" value="SNF2/RAD54-like_C"/>
</dbReference>
<dbReference type="InterPro" id="IPR000330">
    <property type="entry name" value="SNF2_N"/>
</dbReference>
<dbReference type="InterPro" id="IPR014001">
    <property type="entry name" value="Helicase_ATP-bd"/>
</dbReference>
<name>A0ABR9Y976_9PROT</name>
<dbReference type="Proteomes" id="UP000623107">
    <property type="component" value="Unassembled WGS sequence"/>
</dbReference>
<dbReference type="SUPFAM" id="SSF52540">
    <property type="entry name" value="P-loop containing nucleoside triphosphate hydrolases"/>
    <property type="match status" value="2"/>
</dbReference>
<dbReference type="CDD" id="cd18793">
    <property type="entry name" value="SF2_C_SNF"/>
    <property type="match status" value="1"/>
</dbReference>
<keyword evidence="4" id="KW-0067">ATP-binding</keyword>
<dbReference type="PANTHER" id="PTHR10799">
    <property type="entry name" value="SNF2/RAD54 HELICASE FAMILY"/>
    <property type="match status" value="1"/>
</dbReference>
<dbReference type="EMBL" id="JABCQG010000040">
    <property type="protein sequence ID" value="MBF0860397.1"/>
    <property type="molecule type" value="Genomic_DNA"/>
</dbReference>
<keyword evidence="4" id="KW-0547">Nucleotide-binding</keyword>
<dbReference type="InterPro" id="IPR038718">
    <property type="entry name" value="SNF2-like_sf"/>
</dbReference>
<reference evidence="4 5" key="2">
    <citation type="submission" date="2020-11" db="EMBL/GenBank/DDBJ databases">
        <title>Description of novel Gluconobacter species.</title>
        <authorList>
            <person name="Cleenwerck I."/>
            <person name="Cnockaert M."/>
            <person name="Borremans W."/>
            <person name="Wieme A.D."/>
            <person name="De Vuyst L."/>
            <person name="Vandamme P."/>
        </authorList>
    </citation>
    <scope>NUCLEOTIDE SEQUENCE [LARGE SCALE GENOMIC DNA]</scope>
    <source>
        <strain evidence="4 5">LMG 31484</strain>
    </source>
</reference>
<dbReference type="RefSeq" id="WP_194260892.1">
    <property type="nucleotide sequence ID" value="NZ_JABCQG010000040.1"/>
</dbReference>
<organism evidence="4 5">
    <name type="scientific">Gluconobacter vitians</name>
    <dbReference type="NCBI Taxonomy" id="2728102"/>
    <lineage>
        <taxon>Bacteria</taxon>
        <taxon>Pseudomonadati</taxon>
        <taxon>Pseudomonadota</taxon>
        <taxon>Alphaproteobacteria</taxon>
        <taxon>Acetobacterales</taxon>
        <taxon>Acetobacteraceae</taxon>
        <taxon>Gluconobacter</taxon>
    </lineage>
</organism>
<evidence type="ECO:0000313" key="5">
    <source>
        <dbReference type="Proteomes" id="UP000623107"/>
    </source>
</evidence>
<keyword evidence="5" id="KW-1185">Reference proteome</keyword>
<comment type="caution">
    <text evidence="4">The sequence shown here is derived from an EMBL/GenBank/DDBJ whole genome shotgun (WGS) entry which is preliminary data.</text>
</comment>
<keyword evidence="4" id="KW-0347">Helicase</keyword>
<accession>A0ABR9Y976</accession>
<keyword evidence="1" id="KW-0378">Hydrolase</keyword>
<protein>
    <submittedName>
        <fullName evidence="4">DEAD/DEAH box helicase</fullName>
    </submittedName>
</protein>
<dbReference type="PROSITE" id="PS51194">
    <property type="entry name" value="HELICASE_CTER"/>
    <property type="match status" value="1"/>
</dbReference>
<dbReference type="PROSITE" id="PS51192">
    <property type="entry name" value="HELICASE_ATP_BIND_1"/>
    <property type="match status" value="1"/>
</dbReference>
<dbReference type="Gene3D" id="3.40.50.10810">
    <property type="entry name" value="Tandem AAA-ATPase domain"/>
    <property type="match status" value="1"/>
</dbReference>
<dbReference type="Gene3D" id="3.40.50.300">
    <property type="entry name" value="P-loop containing nucleotide triphosphate hydrolases"/>
    <property type="match status" value="1"/>
</dbReference>
<evidence type="ECO:0000256" key="1">
    <source>
        <dbReference type="ARBA" id="ARBA00022801"/>
    </source>
</evidence>
<reference evidence="5" key="1">
    <citation type="submission" date="2020-04" db="EMBL/GenBank/DDBJ databases">
        <title>Description of novel Gluconacetobacter.</title>
        <authorList>
            <person name="Sombolestani A."/>
        </authorList>
    </citation>
    <scope>NUCLEOTIDE SEQUENCE [LARGE SCALE GENOMIC DNA]</scope>
    <source>
        <strain evidence="5">LMG 31484</strain>
    </source>
</reference>
<evidence type="ECO:0000259" key="2">
    <source>
        <dbReference type="PROSITE" id="PS51192"/>
    </source>
</evidence>
<proteinExistence type="predicted"/>
<dbReference type="SMART" id="SM00490">
    <property type="entry name" value="HELICc"/>
    <property type="match status" value="1"/>
</dbReference>
<gene>
    <name evidence="4" type="ORF">HKD24_14520</name>
</gene>
<dbReference type="InterPro" id="IPR001650">
    <property type="entry name" value="Helicase_C-like"/>
</dbReference>
<dbReference type="Pfam" id="PF00176">
    <property type="entry name" value="SNF2-rel_dom"/>
    <property type="match status" value="1"/>
</dbReference>
<feature type="domain" description="Helicase ATP-binding" evidence="2">
    <location>
        <begin position="505"/>
        <end position="697"/>
    </location>
</feature>
<evidence type="ECO:0000259" key="3">
    <source>
        <dbReference type="PROSITE" id="PS51194"/>
    </source>
</evidence>
<evidence type="ECO:0000313" key="4">
    <source>
        <dbReference type="EMBL" id="MBF0860397.1"/>
    </source>
</evidence>
<dbReference type="InterPro" id="IPR027417">
    <property type="entry name" value="P-loop_NTPase"/>
</dbReference>
<dbReference type="SMART" id="SM00487">
    <property type="entry name" value="DEXDc"/>
    <property type="match status" value="1"/>
</dbReference>
<dbReference type="Pfam" id="PF00271">
    <property type="entry name" value="Helicase_C"/>
    <property type="match status" value="1"/>
</dbReference>
<sequence length="1028" mass="114979">MNFIFTYSSEAVVLDVLPERRGMLARIFATSSSEPDLKNLSEQEHRLVFALGDLRALSDEMDERLEITRSRIIIGHRLVAALDGETAATLGLPPLTDLMLCTDAEGVIGSPDFRLSYHWERNGQRRTPRRTGAILDMAGGQRIPLWMLDALDVADGFVRTHDDVRHWEALARFRRALDPGIEMAGESTTARLSMTDFLQGLKISLSDCLSISPNEDGTDFEVVPFSSRRPNAEEMSSESDSELEYADLGRFQNKFRERGVLKAYSLARGHYLVMDPSIAPVLKVMSEMQHASPQERHAFIRNPRIRITEAVEGDLRAKGELTDLSPEEQEEVIEAVAVPAFVETKEYSNRVIGVEVYGGNLIGRGGPSGTTWLPEAFSPEVSALTGDMSVSELRALREKVEAGLTAGENVVPVAGGILPVTPQTLAFLDTQLAAREEASGEVVQEETEDAPKSGPVILKTLENTDDLSWNIPLRPRRSDMSEIVPLGIVTRLKDHQVDCLQWQIRAWKAGLPGILNADEQGLGKTLQTISFLVWLNEHMKRVGPRRPILVVAPTSLLKNWELEVERHVEKPGLGFLVRLYGSSISARKLPGRQGTDKETGEEKLDFSDIHNAIERDSGHLTWILTTYATLTNYQHSLARIPFSVTVFDEIQNIKTPGTLSFLAAHTLDTDFRIGLTGTPIENSTRDIWAIMDTLAPGALGSLQDFRERYGKAEEGNMEELHQRLFSSFQTRPPFAIRRLKETVARDLPAKSRFLYPQAMPPLQAKKYEEARIKLQKGGAGAALKMLHHIRSVSVHPAIDTDLETEDFIRMSARLSTTFDILRRIRAAGERALVFIEHRRMQHRFIELAKVKLGLKKIGLINGDTPIRKRQEIVNNFQKNLDEGAGFDLLILGPKAAGTGLTLTAATHVIHLSRWWNPAVEEQCNDRVHRLGQIRPVTIHVPLAIHPNYREQSFDLLLQNLMQRKRQLATSALWPMGDSDSDVAFLAENLKEGDFASEGDVICHSMEKLYARDGLELPESNQDGGWYFK</sequence>
<dbReference type="GO" id="GO:0004386">
    <property type="term" value="F:helicase activity"/>
    <property type="evidence" value="ECO:0007669"/>
    <property type="project" value="UniProtKB-KW"/>
</dbReference>
<feature type="domain" description="Helicase C-terminal" evidence="3">
    <location>
        <begin position="819"/>
        <end position="983"/>
    </location>
</feature>